<dbReference type="Pfam" id="PF04051">
    <property type="entry name" value="TRAPP"/>
    <property type="match status" value="1"/>
</dbReference>
<keyword evidence="6 10" id="KW-0256">Endoplasmic reticulum</keyword>
<evidence type="ECO:0000256" key="8">
    <source>
        <dbReference type="ARBA" id="ARBA00023034"/>
    </source>
</evidence>
<comment type="function">
    <text evidence="1 10">May play a role in vesicular transport from endoplasmic reticulum to Golgi.</text>
</comment>
<dbReference type="PANTHER" id="PTHR20902">
    <property type="entry name" value="41-2 PROTEIN ANTIGEN-RELATED"/>
    <property type="match status" value="1"/>
</dbReference>
<dbReference type="InterPro" id="IPR024096">
    <property type="entry name" value="NO_sig/Golgi_transp_ligand-bd"/>
</dbReference>
<comment type="subcellular location">
    <subcellularLocation>
        <location evidence="3">Endoplasmic reticulum</location>
    </subcellularLocation>
    <subcellularLocation>
        <location evidence="2 10">Golgi apparatus</location>
        <location evidence="2 10">cis-Golgi network</location>
    </subcellularLocation>
</comment>
<dbReference type="AlphaFoldDB" id="A0A8I6RX57"/>
<comment type="similarity">
    <text evidence="4 10">Belongs to the TRAPP small subunits family. BET3 subfamily.</text>
</comment>
<dbReference type="InterPro" id="IPR007194">
    <property type="entry name" value="TRAPP_component"/>
</dbReference>
<dbReference type="PIRSF" id="PIRSF017479">
    <property type="entry name" value="TRAPP_I_complex_Trs31"/>
    <property type="match status" value="1"/>
</dbReference>
<evidence type="ECO:0000256" key="7">
    <source>
        <dbReference type="ARBA" id="ARBA00022892"/>
    </source>
</evidence>
<dbReference type="Gene3D" id="3.30.1380.20">
    <property type="entry name" value="Trafficking protein particle complex subunit 3"/>
    <property type="match status" value="1"/>
</dbReference>
<dbReference type="OrthoDB" id="10254842at2759"/>
<organism evidence="11 12">
    <name type="scientific">Cimex lectularius</name>
    <name type="common">Bed bug</name>
    <name type="synonym">Acanthia lectularia</name>
    <dbReference type="NCBI Taxonomy" id="79782"/>
    <lineage>
        <taxon>Eukaryota</taxon>
        <taxon>Metazoa</taxon>
        <taxon>Ecdysozoa</taxon>
        <taxon>Arthropoda</taxon>
        <taxon>Hexapoda</taxon>
        <taxon>Insecta</taxon>
        <taxon>Pterygota</taxon>
        <taxon>Neoptera</taxon>
        <taxon>Paraneoptera</taxon>
        <taxon>Hemiptera</taxon>
        <taxon>Heteroptera</taxon>
        <taxon>Panheteroptera</taxon>
        <taxon>Cimicomorpha</taxon>
        <taxon>Cimicidae</taxon>
        <taxon>Cimex</taxon>
    </lineage>
</organism>
<dbReference type="InterPro" id="IPR016696">
    <property type="entry name" value="TRAPP-I_su5"/>
</dbReference>
<dbReference type="SUPFAM" id="SSF111126">
    <property type="entry name" value="Ligand-binding domain in the NO signalling and Golgi transport"/>
    <property type="match status" value="1"/>
</dbReference>
<dbReference type="FunFam" id="3.30.1380.20:FF:000005">
    <property type="entry name" value="Trafficking protein particle complex subunit 5"/>
    <property type="match status" value="1"/>
</dbReference>
<dbReference type="GO" id="GO:0006888">
    <property type="term" value="P:endoplasmic reticulum to Golgi vesicle-mediated transport"/>
    <property type="evidence" value="ECO:0007669"/>
    <property type="project" value="TreeGrafter"/>
</dbReference>
<dbReference type="GO" id="GO:1990072">
    <property type="term" value="C:TRAPPIII protein complex"/>
    <property type="evidence" value="ECO:0007669"/>
    <property type="project" value="TreeGrafter"/>
</dbReference>
<evidence type="ECO:0000256" key="5">
    <source>
        <dbReference type="ARBA" id="ARBA00022448"/>
    </source>
</evidence>
<evidence type="ECO:0000256" key="9">
    <source>
        <dbReference type="ARBA" id="ARBA00068379"/>
    </source>
</evidence>
<evidence type="ECO:0000256" key="6">
    <source>
        <dbReference type="ARBA" id="ARBA00022824"/>
    </source>
</evidence>
<name>A0A8I6RX57_CIMLE</name>
<protein>
    <recommendedName>
        <fullName evidence="9 10">Trafficking protein particle complex subunit 5</fullName>
    </recommendedName>
</protein>
<proteinExistence type="inferred from homology"/>
<keyword evidence="12" id="KW-1185">Reference proteome</keyword>
<dbReference type="KEGG" id="clec:106669181"/>
<evidence type="ECO:0000256" key="4">
    <source>
        <dbReference type="ARBA" id="ARBA00006218"/>
    </source>
</evidence>
<dbReference type="GO" id="GO:0005783">
    <property type="term" value="C:endoplasmic reticulum"/>
    <property type="evidence" value="ECO:0007669"/>
    <property type="project" value="UniProtKB-SubCell"/>
</dbReference>
<keyword evidence="5 10" id="KW-0813">Transport</keyword>
<evidence type="ECO:0000256" key="3">
    <source>
        <dbReference type="ARBA" id="ARBA00004240"/>
    </source>
</evidence>
<comment type="subunit">
    <text evidence="10">Part of the multisubunit TRAPP (transport protein particle) complex.</text>
</comment>
<dbReference type="EnsemblMetazoa" id="XM_014398488.2">
    <property type="protein sequence ID" value="XP_014253974.1"/>
    <property type="gene ID" value="LOC106669181"/>
</dbReference>
<accession>A0A8I6RX57</accession>
<sequence length="210" mass="23995">MSVNKLFSEKFTLQAATSPIPAAIISQVRPRTSILDRNLSKGKREIGLSTYALLFSEMVQYCQNKVHTVPELQNRLAELGQEVGMKLIDLYCVREAKCKRETKLLNMLLFIKTTLWKGLFLKEIDILEHANDDEKIYYMKEQDPIVNTYISIPKDKRSFNCAVFAAGIMEAFLCGTGFTAKVTAHWHKGTTYMIVFDESVMAKQKLLTDR</sequence>
<gene>
    <name evidence="11" type="primary">106669181</name>
</gene>
<dbReference type="PANTHER" id="PTHR20902:SF0">
    <property type="entry name" value="TRAFFICKING PROTEIN PARTICLE COMPLEX SUBUNIT 5"/>
    <property type="match status" value="1"/>
</dbReference>
<dbReference type="OMA" id="YMVKFDD"/>
<dbReference type="Proteomes" id="UP000494040">
    <property type="component" value="Unassembled WGS sequence"/>
</dbReference>
<keyword evidence="7 10" id="KW-0931">ER-Golgi transport</keyword>
<evidence type="ECO:0000313" key="12">
    <source>
        <dbReference type="Proteomes" id="UP000494040"/>
    </source>
</evidence>
<evidence type="ECO:0000256" key="10">
    <source>
        <dbReference type="PIRNR" id="PIRNR017479"/>
    </source>
</evidence>
<evidence type="ECO:0000256" key="1">
    <source>
        <dbReference type="ARBA" id="ARBA00002910"/>
    </source>
</evidence>
<dbReference type="CDD" id="cd14943">
    <property type="entry name" value="TRAPPC5_Trs31"/>
    <property type="match status" value="1"/>
</dbReference>
<reference evidence="11" key="1">
    <citation type="submission" date="2022-01" db="UniProtKB">
        <authorList>
            <consortium name="EnsemblMetazoa"/>
        </authorList>
    </citation>
    <scope>IDENTIFICATION</scope>
</reference>
<evidence type="ECO:0000313" key="11">
    <source>
        <dbReference type="EnsemblMetazoa" id="XP_014253974.1"/>
    </source>
</evidence>
<keyword evidence="8 10" id="KW-0333">Golgi apparatus</keyword>
<dbReference type="GO" id="GO:1990070">
    <property type="term" value="C:TRAPPI protein complex"/>
    <property type="evidence" value="ECO:0007669"/>
    <property type="project" value="TreeGrafter"/>
</dbReference>
<dbReference type="GO" id="GO:1990071">
    <property type="term" value="C:TRAPPII protein complex"/>
    <property type="evidence" value="ECO:0007669"/>
    <property type="project" value="TreeGrafter"/>
</dbReference>
<evidence type="ECO:0000256" key="2">
    <source>
        <dbReference type="ARBA" id="ARBA00004222"/>
    </source>
</evidence>